<keyword evidence="4" id="KW-1185">Reference proteome</keyword>
<evidence type="ECO:0000313" key="4">
    <source>
        <dbReference type="Proteomes" id="UP001265700"/>
    </source>
</evidence>
<dbReference type="InterPro" id="IPR007492">
    <property type="entry name" value="LytTR_DNA-bd_dom"/>
</dbReference>
<gene>
    <name evidence="3" type="ORF">J2W49_004039</name>
</gene>
<dbReference type="PANTHER" id="PTHR37299:SF1">
    <property type="entry name" value="STAGE 0 SPORULATION PROTEIN A HOMOLOG"/>
    <property type="match status" value="1"/>
</dbReference>
<feature type="transmembrane region" description="Helical" evidence="1">
    <location>
        <begin position="60"/>
        <end position="77"/>
    </location>
</feature>
<sequence length="292" mass="33535">MRLPADWFTRYLAVRRRFELGFWLVVLTLQTVFNSVVTWIDLERVATRQAEPWQPVLWEVSSALLVGALIPAIVAFERRFPLRWDTLRTVLPLHLGASLVFCLLHVLGMVLLRKAGYAMMGERYEWGPWSVQLAYEYLKDVRSYTLIVAALMSYRFLMLRLTGEARVLDAPEPAPGAEEAPVSEARPTRFLVRKLRREFLVAASDIAWVQAQGNYVGLRVNGHDYLLRATLTEFLQQLDPERFVRVHRSHAVNLDHIAEIEPLDSGDARAHLRDGSTVPCSRRFRDAIAQRV</sequence>
<dbReference type="PROSITE" id="PS50930">
    <property type="entry name" value="HTH_LYTTR"/>
    <property type="match status" value="1"/>
</dbReference>
<dbReference type="EMBL" id="JAVDWU010000010">
    <property type="protein sequence ID" value="MDR7152063.1"/>
    <property type="molecule type" value="Genomic_DNA"/>
</dbReference>
<dbReference type="InterPro" id="IPR012379">
    <property type="entry name" value="LytTR_MHYE"/>
</dbReference>
<dbReference type="Gene3D" id="2.40.50.1020">
    <property type="entry name" value="LytTr DNA-binding domain"/>
    <property type="match status" value="1"/>
</dbReference>
<dbReference type="RefSeq" id="WP_310320440.1">
    <property type="nucleotide sequence ID" value="NZ_JAVDWU010000010.1"/>
</dbReference>
<dbReference type="InterPro" id="IPR046947">
    <property type="entry name" value="LytR-like"/>
</dbReference>
<name>A0ABU1WRX3_9BURK</name>
<dbReference type="PIRSF" id="PIRSF031767">
    <property type="entry name" value="MHYE_LytTR"/>
    <property type="match status" value="1"/>
</dbReference>
<protein>
    <recommendedName>
        <fullName evidence="2">HTH LytTR-type domain-containing protein</fullName>
    </recommendedName>
</protein>
<feature type="transmembrane region" description="Helical" evidence="1">
    <location>
        <begin position="89"/>
        <end position="112"/>
    </location>
</feature>
<organism evidence="3 4">
    <name type="scientific">Hydrogenophaga palleronii</name>
    <dbReference type="NCBI Taxonomy" id="65655"/>
    <lineage>
        <taxon>Bacteria</taxon>
        <taxon>Pseudomonadati</taxon>
        <taxon>Pseudomonadota</taxon>
        <taxon>Betaproteobacteria</taxon>
        <taxon>Burkholderiales</taxon>
        <taxon>Comamonadaceae</taxon>
        <taxon>Hydrogenophaga</taxon>
    </lineage>
</organism>
<dbReference type="PANTHER" id="PTHR37299">
    <property type="entry name" value="TRANSCRIPTIONAL REGULATOR-RELATED"/>
    <property type="match status" value="1"/>
</dbReference>
<dbReference type="Proteomes" id="UP001265700">
    <property type="component" value="Unassembled WGS sequence"/>
</dbReference>
<keyword evidence="1" id="KW-0472">Membrane</keyword>
<dbReference type="SMART" id="SM00850">
    <property type="entry name" value="LytTR"/>
    <property type="match status" value="1"/>
</dbReference>
<dbReference type="Pfam" id="PF04397">
    <property type="entry name" value="LytTR"/>
    <property type="match status" value="1"/>
</dbReference>
<feature type="transmembrane region" description="Helical" evidence="1">
    <location>
        <begin position="20"/>
        <end position="40"/>
    </location>
</feature>
<evidence type="ECO:0000259" key="2">
    <source>
        <dbReference type="PROSITE" id="PS50930"/>
    </source>
</evidence>
<evidence type="ECO:0000256" key="1">
    <source>
        <dbReference type="SAM" id="Phobius"/>
    </source>
</evidence>
<feature type="domain" description="HTH LytTR-type" evidence="2">
    <location>
        <begin position="190"/>
        <end position="292"/>
    </location>
</feature>
<comment type="caution">
    <text evidence="3">The sequence shown here is derived from an EMBL/GenBank/DDBJ whole genome shotgun (WGS) entry which is preliminary data.</text>
</comment>
<reference evidence="3 4" key="1">
    <citation type="submission" date="2023-07" db="EMBL/GenBank/DDBJ databases">
        <title>Sorghum-associated microbial communities from plants grown in Nebraska, USA.</title>
        <authorList>
            <person name="Schachtman D."/>
        </authorList>
    </citation>
    <scope>NUCLEOTIDE SEQUENCE [LARGE SCALE GENOMIC DNA]</scope>
    <source>
        <strain evidence="3 4">4249</strain>
    </source>
</reference>
<evidence type="ECO:0000313" key="3">
    <source>
        <dbReference type="EMBL" id="MDR7152063.1"/>
    </source>
</evidence>
<keyword evidence="1" id="KW-1133">Transmembrane helix</keyword>
<accession>A0ABU1WRX3</accession>
<proteinExistence type="predicted"/>
<keyword evidence="1" id="KW-0812">Transmembrane</keyword>